<evidence type="ECO:0000256" key="1">
    <source>
        <dbReference type="ARBA" id="ARBA00023015"/>
    </source>
</evidence>
<evidence type="ECO:0000313" key="7">
    <source>
        <dbReference type="Proteomes" id="UP000094197"/>
    </source>
</evidence>
<dbReference type="SUPFAM" id="SSF46689">
    <property type="entry name" value="Homeodomain-like"/>
    <property type="match status" value="1"/>
</dbReference>
<gene>
    <name evidence="6" type="ORF">A0128_11085</name>
</gene>
<keyword evidence="4" id="KW-0812">Transmembrane</keyword>
<name>A0A1D7UXQ1_9LEPT</name>
<keyword evidence="4" id="KW-0472">Membrane</keyword>
<feature type="transmembrane region" description="Helical" evidence="4">
    <location>
        <begin position="103"/>
        <end position="122"/>
    </location>
</feature>
<dbReference type="GO" id="GO:0003700">
    <property type="term" value="F:DNA-binding transcription factor activity"/>
    <property type="evidence" value="ECO:0007669"/>
    <property type="project" value="InterPro"/>
</dbReference>
<dbReference type="Gene3D" id="1.10.10.60">
    <property type="entry name" value="Homeodomain-like"/>
    <property type="match status" value="1"/>
</dbReference>
<feature type="transmembrane region" description="Helical" evidence="4">
    <location>
        <begin position="12"/>
        <end position="29"/>
    </location>
</feature>
<dbReference type="PANTHER" id="PTHR43280">
    <property type="entry name" value="ARAC-FAMILY TRANSCRIPTIONAL REGULATOR"/>
    <property type="match status" value="1"/>
</dbReference>
<dbReference type="AlphaFoldDB" id="A0A1D7UXQ1"/>
<keyword evidence="1" id="KW-0805">Transcription regulation</keyword>
<proteinExistence type="predicted"/>
<dbReference type="PROSITE" id="PS01124">
    <property type="entry name" value="HTH_ARAC_FAMILY_2"/>
    <property type="match status" value="1"/>
</dbReference>
<dbReference type="SMART" id="SM00342">
    <property type="entry name" value="HTH_ARAC"/>
    <property type="match status" value="1"/>
</dbReference>
<evidence type="ECO:0000256" key="4">
    <source>
        <dbReference type="SAM" id="Phobius"/>
    </source>
</evidence>
<feature type="transmembrane region" description="Helical" evidence="4">
    <location>
        <begin position="128"/>
        <end position="147"/>
    </location>
</feature>
<evidence type="ECO:0000256" key="2">
    <source>
        <dbReference type="ARBA" id="ARBA00023125"/>
    </source>
</evidence>
<keyword evidence="3" id="KW-0804">Transcription</keyword>
<dbReference type="GO" id="GO:0043565">
    <property type="term" value="F:sequence-specific DNA binding"/>
    <property type="evidence" value="ECO:0007669"/>
    <property type="project" value="InterPro"/>
</dbReference>
<dbReference type="KEGG" id="laj:A0128_11085"/>
<evidence type="ECO:0000259" key="5">
    <source>
        <dbReference type="PROSITE" id="PS01124"/>
    </source>
</evidence>
<feature type="transmembrane region" description="Helical" evidence="4">
    <location>
        <begin position="36"/>
        <end position="54"/>
    </location>
</feature>
<evidence type="ECO:0000313" key="6">
    <source>
        <dbReference type="EMBL" id="AOP34345.1"/>
    </source>
</evidence>
<evidence type="ECO:0000256" key="3">
    <source>
        <dbReference type="ARBA" id="ARBA00023163"/>
    </source>
</evidence>
<feature type="transmembrane region" description="Helical" evidence="4">
    <location>
        <begin position="159"/>
        <end position="182"/>
    </location>
</feature>
<feature type="domain" description="HTH araC/xylS-type" evidence="5">
    <location>
        <begin position="266"/>
        <end position="367"/>
    </location>
</feature>
<dbReference type="Pfam" id="PF12833">
    <property type="entry name" value="HTH_18"/>
    <property type="match status" value="1"/>
</dbReference>
<dbReference type="PANTHER" id="PTHR43280:SF29">
    <property type="entry name" value="ARAC-FAMILY TRANSCRIPTIONAL REGULATOR"/>
    <property type="match status" value="1"/>
</dbReference>
<dbReference type="EMBL" id="CP015217">
    <property type="protein sequence ID" value="AOP34345.1"/>
    <property type="molecule type" value="Genomic_DNA"/>
</dbReference>
<keyword evidence="2" id="KW-0238">DNA-binding</keyword>
<feature type="transmembrane region" description="Helical" evidence="4">
    <location>
        <begin position="188"/>
        <end position="210"/>
    </location>
</feature>
<dbReference type="InterPro" id="IPR009057">
    <property type="entry name" value="Homeodomain-like_sf"/>
</dbReference>
<dbReference type="Proteomes" id="UP000094197">
    <property type="component" value="Chromosome 1"/>
</dbReference>
<dbReference type="InterPro" id="IPR018060">
    <property type="entry name" value="HTH_AraC"/>
</dbReference>
<sequence>MIFDFDKIINHLHLIGIYLGFSIGLLRLYRFKKNRMNVLYGITFICISLFLYIGGDSDFYLLQSQTGGHYDWSLLFFGLIIYSCLMCRSLMRKSIGLEIRSNDAGINLLFTFAINFILSFIFRDEISFNIAGNLASIVITSYTFVEITTSIHTRRLPRIYYHLTVMAFFMSFALILDVIAIFKNDLRYHLISNVIPGLLLVYFHLLEIYAPVITDKKTMSSLSIEQRQQRRKENIALIQEKTNRKKNDPSENKGLLKENDLARIEERLKSFLDEKRFLDEELRLPDLSAYLGISVHQASLYLNQYRNTSFTDFINQNRIEEAKRLILEETNKNLIDIGLECGFNSYSPFHRACIRFTGYSPKDLRNLVLKKEDPKPTLIPEIGERRTI</sequence>
<feature type="transmembrane region" description="Helical" evidence="4">
    <location>
        <begin position="74"/>
        <end position="91"/>
    </location>
</feature>
<reference evidence="6 7" key="1">
    <citation type="submission" date="2016-04" db="EMBL/GenBank/DDBJ databases">
        <title>Complete genome seqeunce of Leptospira alstonii serovar Room22.</title>
        <authorList>
            <person name="Nally J.E."/>
            <person name="Bayles D.O."/>
            <person name="Hurley D."/>
            <person name="Fanning S."/>
            <person name="McMahon B.J."/>
            <person name="Arent Z."/>
        </authorList>
    </citation>
    <scope>NUCLEOTIDE SEQUENCE [LARGE SCALE GENOMIC DNA]</scope>
    <source>
        <strain evidence="6 7">GWTS #1</strain>
    </source>
</reference>
<accession>A0A1D7UXQ1</accession>
<organism evidence="6 7">
    <name type="scientific">Leptospira tipperaryensis</name>
    <dbReference type="NCBI Taxonomy" id="2564040"/>
    <lineage>
        <taxon>Bacteria</taxon>
        <taxon>Pseudomonadati</taxon>
        <taxon>Spirochaetota</taxon>
        <taxon>Spirochaetia</taxon>
        <taxon>Leptospirales</taxon>
        <taxon>Leptospiraceae</taxon>
        <taxon>Leptospira</taxon>
    </lineage>
</organism>
<keyword evidence="7" id="KW-1185">Reference proteome</keyword>
<keyword evidence="4" id="KW-1133">Transmembrane helix</keyword>
<protein>
    <recommendedName>
        <fullName evidence="5">HTH araC/xylS-type domain-containing protein</fullName>
    </recommendedName>
</protein>